<comment type="catalytic activity">
    <reaction evidence="1">
        <text>a long-chain fatty acyl-CoA + 2 NADPH + 2 H(+) = a long-chain primary fatty alcohol + 2 NADP(+) + CoA</text>
        <dbReference type="Rhea" id="RHEA:52716"/>
        <dbReference type="ChEBI" id="CHEBI:15378"/>
        <dbReference type="ChEBI" id="CHEBI:57287"/>
        <dbReference type="ChEBI" id="CHEBI:57783"/>
        <dbReference type="ChEBI" id="CHEBI:58349"/>
        <dbReference type="ChEBI" id="CHEBI:77396"/>
        <dbReference type="ChEBI" id="CHEBI:83139"/>
        <dbReference type="EC" id="1.2.1.84"/>
    </reaction>
</comment>
<keyword evidence="1" id="KW-0560">Oxidoreductase</keyword>
<reference evidence="3 4" key="1">
    <citation type="submission" date="2024-07" db="EMBL/GenBank/DDBJ databases">
        <title>Section-level genome sequencing and comparative genomics of Aspergillus sections Usti and Cavernicolus.</title>
        <authorList>
            <consortium name="Lawrence Berkeley National Laboratory"/>
            <person name="Nybo J.L."/>
            <person name="Vesth T.C."/>
            <person name="Theobald S."/>
            <person name="Frisvad J.C."/>
            <person name="Larsen T.O."/>
            <person name="Kjaerboelling I."/>
            <person name="Rothschild-Mancinelli K."/>
            <person name="Lyhne E.K."/>
            <person name="Kogle M.E."/>
            <person name="Barry K."/>
            <person name="Clum A."/>
            <person name="Na H."/>
            <person name="Ledsgaard L."/>
            <person name="Lin J."/>
            <person name="Lipzen A."/>
            <person name="Kuo A."/>
            <person name="Riley R."/>
            <person name="Mondo S."/>
            <person name="LaButti K."/>
            <person name="Haridas S."/>
            <person name="Pangalinan J."/>
            <person name="Salamov A.A."/>
            <person name="Simmons B.A."/>
            <person name="Magnuson J.K."/>
            <person name="Chen J."/>
            <person name="Drula E."/>
            <person name="Henrissat B."/>
            <person name="Wiebenga A."/>
            <person name="Lubbers R.J."/>
            <person name="Gomes A.C."/>
            <person name="Makela M.R."/>
            <person name="Stajich J."/>
            <person name="Grigoriev I.V."/>
            <person name="Mortensen U.H."/>
            <person name="De vries R.P."/>
            <person name="Baker S.E."/>
            <person name="Andersen M.R."/>
        </authorList>
    </citation>
    <scope>NUCLEOTIDE SEQUENCE [LARGE SCALE GENOMIC DNA]</scope>
    <source>
        <strain evidence="3 4">CBS 600.67</strain>
    </source>
</reference>
<dbReference type="PANTHER" id="PTHR11011">
    <property type="entry name" value="MALE STERILITY PROTEIN 2-RELATED"/>
    <property type="match status" value="1"/>
</dbReference>
<dbReference type="PANTHER" id="PTHR11011:SF45">
    <property type="entry name" value="FATTY ACYL-COA REDUCTASE CG8306-RELATED"/>
    <property type="match status" value="1"/>
</dbReference>
<dbReference type="Gene3D" id="3.40.50.720">
    <property type="entry name" value="NAD(P)-binding Rossmann-like Domain"/>
    <property type="match status" value="1"/>
</dbReference>
<keyword evidence="1" id="KW-0521">NADP</keyword>
<gene>
    <name evidence="3" type="ORF">BDW59DRAFT_181206</name>
</gene>
<evidence type="ECO:0000313" key="3">
    <source>
        <dbReference type="EMBL" id="KAL2821442.1"/>
    </source>
</evidence>
<comment type="function">
    <text evidence="1">Catalyzes the reduction of fatty acyl-CoA to fatty alcohols.</text>
</comment>
<dbReference type="InterPro" id="IPR013120">
    <property type="entry name" value="FAR_NAD-bd"/>
</dbReference>
<name>A0ABR4I372_9EURO</name>
<evidence type="ECO:0000259" key="2">
    <source>
        <dbReference type="Pfam" id="PF07993"/>
    </source>
</evidence>
<dbReference type="InterPro" id="IPR026055">
    <property type="entry name" value="FAR"/>
</dbReference>
<comment type="similarity">
    <text evidence="1">Belongs to the fatty acyl-CoA reductase family.</text>
</comment>
<evidence type="ECO:0000313" key="4">
    <source>
        <dbReference type="Proteomes" id="UP001610335"/>
    </source>
</evidence>
<dbReference type="EMBL" id="JBFXLS010000063">
    <property type="protein sequence ID" value="KAL2821442.1"/>
    <property type="molecule type" value="Genomic_DNA"/>
</dbReference>
<keyword evidence="4" id="KW-1185">Reference proteome</keyword>
<evidence type="ECO:0000256" key="1">
    <source>
        <dbReference type="RuleBase" id="RU363097"/>
    </source>
</evidence>
<feature type="domain" description="Thioester reductase (TE)" evidence="2">
    <location>
        <begin position="13"/>
        <end position="303"/>
    </location>
</feature>
<sequence>MMWEYYDDKTLFITGGSGFLGTALVHRLLTQTRVGHVYLLCRGGMRRLRDQWSRWLPTAVVEKMSDPSRLTVLDGDILLPTFGLSAHDIGFLRQHVDVIVHSASSINLVKPLSSLAEIVIGASDRMAQFALTCDNLDRFIYVSTAYANTHLHFLSPTFDVQIDEKIYPINEEPSSSSSSSSSILDEYAQVQKTGTSTVYQTHNFPWPYAYAKNLTERLLLHRFTNPESPTTTNKKLLILRPSIIGPSQHLPFPGFSIPTSTPSTMLAASLALTPWRTMHIASNAAHPETEVTIDEVPVDVVVDRLLVHTALGTTGCIHAVSGTRFRVTIQDWWAAAMQLRLIPWGLRCVWVPGGWDSEGQHFLARLYKVFGVSFAFSEGRTVDVYGCIEPGNEII</sequence>
<dbReference type="InterPro" id="IPR036291">
    <property type="entry name" value="NAD(P)-bd_dom_sf"/>
</dbReference>
<protein>
    <recommendedName>
        <fullName evidence="1">Fatty acyl-CoA reductase</fullName>
        <ecNumber evidence="1">1.2.1.84</ecNumber>
    </recommendedName>
</protein>
<comment type="caution">
    <text evidence="3">The sequence shown here is derived from an EMBL/GenBank/DDBJ whole genome shotgun (WGS) entry which is preliminary data.</text>
</comment>
<organism evidence="3 4">
    <name type="scientific">Aspergillus cavernicola</name>
    <dbReference type="NCBI Taxonomy" id="176166"/>
    <lineage>
        <taxon>Eukaryota</taxon>
        <taxon>Fungi</taxon>
        <taxon>Dikarya</taxon>
        <taxon>Ascomycota</taxon>
        <taxon>Pezizomycotina</taxon>
        <taxon>Eurotiomycetes</taxon>
        <taxon>Eurotiomycetidae</taxon>
        <taxon>Eurotiales</taxon>
        <taxon>Aspergillaceae</taxon>
        <taxon>Aspergillus</taxon>
        <taxon>Aspergillus subgen. Nidulantes</taxon>
    </lineage>
</organism>
<dbReference type="Proteomes" id="UP001610335">
    <property type="component" value="Unassembled WGS sequence"/>
</dbReference>
<dbReference type="EC" id="1.2.1.84" evidence="1"/>
<dbReference type="Pfam" id="PF07993">
    <property type="entry name" value="NAD_binding_4"/>
    <property type="match status" value="1"/>
</dbReference>
<keyword evidence="1" id="KW-0444">Lipid biosynthesis</keyword>
<dbReference type="SUPFAM" id="SSF51735">
    <property type="entry name" value="NAD(P)-binding Rossmann-fold domains"/>
    <property type="match status" value="1"/>
</dbReference>
<keyword evidence="1" id="KW-0443">Lipid metabolism</keyword>
<accession>A0ABR4I372</accession>
<proteinExistence type="inferred from homology"/>